<dbReference type="GO" id="GO:0120549">
    <property type="term" value="F:limit dextrin alpha-1,6-maltotetraose-hydrolase activity"/>
    <property type="evidence" value="ECO:0007669"/>
    <property type="project" value="UniProtKB-EC"/>
</dbReference>
<accession>A0ABV6P9W5</accession>
<evidence type="ECO:0000259" key="4">
    <source>
        <dbReference type="SMART" id="SM00642"/>
    </source>
</evidence>
<evidence type="ECO:0000256" key="3">
    <source>
        <dbReference type="ARBA" id="ARBA00023295"/>
    </source>
</evidence>
<keyword evidence="3 5" id="KW-0326">Glycosidase</keyword>
<dbReference type="Pfam" id="PF00128">
    <property type="entry name" value="Alpha-amylase"/>
    <property type="match status" value="1"/>
</dbReference>
<dbReference type="InterPro" id="IPR014756">
    <property type="entry name" value="Ig_E-set"/>
</dbReference>
<organism evidence="5 6">
    <name type="scientific">Micrococcoides hystricis</name>
    <dbReference type="NCBI Taxonomy" id="1572761"/>
    <lineage>
        <taxon>Bacteria</taxon>
        <taxon>Bacillati</taxon>
        <taxon>Actinomycetota</taxon>
        <taxon>Actinomycetes</taxon>
        <taxon>Micrococcales</taxon>
        <taxon>Micrococcaceae</taxon>
        <taxon>Micrococcoides</taxon>
    </lineage>
</organism>
<dbReference type="Proteomes" id="UP001589862">
    <property type="component" value="Unassembled WGS sequence"/>
</dbReference>
<sequence length="729" mass="82056">MKVSTGRAYPLGATCDEEGTNFAITARDAEQVILCLIDEDGREEQIPLTENSGTTWHIHLSGVGHGQRFGWRIQGPWDPDAGLRFNPHKILLDPYAKAITGQTSWGQEQFGYVFGEPETMDTTDSLGATMLSVVIDDDFDWGEDAAPQIPYHDTVIYETHVKGHTALHPDVPEELRGTYAGLAHPAALEHFKKLGVTAIELLPVHQFTNDSHLQDKGLSNYWGYNTIGYFAPHNDYSAAVRNGQQDYGAQVREFKQMVKDIHAAGLEVILDVVYNHTAEGNHLGPTLSFRGIDNTGYYHLVEGDEAHYMDYTGTGNSLDLSNPMVMQLVMDSLRYWVQEMHVDGFRFDLATTLVREEGELGPDMYSNFFHVVRQDPILRQVKLIAEPWDVGWGGYQVGNFPGLWSEWNGMYRDSVRDFWRGESGALAEFATRITGSADLFQGDDRTPQASINFITAHDGFTLTDLVSYNEPHNLANGEDGNDGEKHNRSWNCGVEGPTDDPEVLKLRTQQRKNLLTTLLLSQGVPMISHGDELGRSQDGNNNVYCQDNELSWIDWANVDEDMIAFTTKLITLRQEHPVFRRRNFFKGPAGWDEQNEALPDIYWLEPSGEPKAAEDWANPNAKSIAFYLNGSDQPATAQRHKEEPDQDFYILFNAHYEPVPYTLPADPFPTTWELELCTVEDAHLTDAQHHRGDRYTQGDVLNVPARSTVVLASVWEDTEQNAAEEVTEE</sequence>
<dbReference type="CDD" id="cd02856">
    <property type="entry name" value="E_set_GDE_Isoamylase_N"/>
    <property type="match status" value="1"/>
</dbReference>
<evidence type="ECO:0000256" key="2">
    <source>
        <dbReference type="ARBA" id="ARBA00022801"/>
    </source>
</evidence>
<dbReference type="Pfam" id="PF02922">
    <property type="entry name" value="CBM_48"/>
    <property type="match status" value="1"/>
</dbReference>
<proteinExistence type="inferred from homology"/>
<comment type="caution">
    <text evidence="5">The sequence shown here is derived from an EMBL/GenBank/DDBJ whole genome shotgun (WGS) entry which is preliminary data.</text>
</comment>
<feature type="domain" description="Glycosyl hydrolase family 13 catalytic" evidence="4">
    <location>
        <begin position="162"/>
        <end position="573"/>
    </location>
</feature>
<dbReference type="InterPro" id="IPR017853">
    <property type="entry name" value="GH"/>
</dbReference>
<dbReference type="InterPro" id="IPR004193">
    <property type="entry name" value="Glyco_hydro_13_N"/>
</dbReference>
<dbReference type="Gene3D" id="2.60.40.10">
    <property type="entry name" value="Immunoglobulins"/>
    <property type="match status" value="1"/>
</dbReference>
<dbReference type="InterPro" id="IPR044505">
    <property type="entry name" value="GlgX_Isoamylase_N_E_set"/>
</dbReference>
<dbReference type="InterPro" id="IPR006047">
    <property type="entry name" value="GH13_cat_dom"/>
</dbReference>
<dbReference type="SUPFAM" id="SSF51011">
    <property type="entry name" value="Glycosyl hydrolase domain"/>
    <property type="match status" value="1"/>
</dbReference>
<dbReference type="InterPro" id="IPR011837">
    <property type="entry name" value="Glycogen_debranch_GlgX"/>
</dbReference>
<gene>
    <name evidence="5" type="primary">glgX</name>
    <name evidence="5" type="ORF">ACFFFR_05875</name>
</gene>
<dbReference type="NCBIfam" id="TIGR02100">
    <property type="entry name" value="glgX_debranch"/>
    <property type="match status" value="1"/>
</dbReference>
<dbReference type="CDD" id="cd11326">
    <property type="entry name" value="AmyAc_Glg_debranch"/>
    <property type="match status" value="1"/>
</dbReference>
<dbReference type="EC" id="3.2.1.196" evidence="5"/>
<dbReference type="PANTHER" id="PTHR43002">
    <property type="entry name" value="GLYCOGEN DEBRANCHING ENZYME"/>
    <property type="match status" value="1"/>
</dbReference>
<dbReference type="SMART" id="SM00642">
    <property type="entry name" value="Aamy"/>
    <property type="match status" value="1"/>
</dbReference>
<dbReference type="RefSeq" id="WP_377458673.1">
    <property type="nucleotide sequence ID" value="NZ_JBHLUB010000027.1"/>
</dbReference>
<comment type="similarity">
    <text evidence="1">Belongs to the glycosyl hydrolase 13 family.</text>
</comment>
<keyword evidence="2 5" id="KW-0378">Hydrolase</keyword>
<dbReference type="SUPFAM" id="SSF81296">
    <property type="entry name" value="E set domains"/>
    <property type="match status" value="1"/>
</dbReference>
<dbReference type="SUPFAM" id="SSF51445">
    <property type="entry name" value="(Trans)glycosidases"/>
    <property type="match status" value="1"/>
</dbReference>
<keyword evidence="6" id="KW-1185">Reference proteome</keyword>
<dbReference type="InterPro" id="IPR013780">
    <property type="entry name" value="Glyco_hydro_b"/>
</dbReference>
<evidence type="ECO:0000313" key="6">
    <source>
        <dbReference type="Proteomes" id="UP001589862"/>
    </source>
</evidence>
<name>A0ABV6P9W5_9MICC</name>
<dbReference type="Gene3D" id="2.60.40.1180">
    <property type="entry name" value="Golgi alpha-mannosidase II"/>
    <property type="match status" value="1"/>
</dbReference>
<reference evidence="5 6" key="1">
    <citation type="submission" date="2024-09" db="EMBL/GenBank/DDBJ databases">
        <authorList>
            <person name="Sun Q."/>
            <person name="Mori K."/>
        </authorList>
    </citation>
    <scope>NUCLEOTIDE SEQUENCE [LARGE SCALE GENOMIC DNA]</scope>
    <source>
        <strain evidence="5 6">NCAIM B.02604</strain>
    </source>
</reference>
<dbReference type="InterPro" id="IPR013783">
    <property type="entry name" value="Ig-like_fold"/>
</dbReference>
<protein>
    <submittedName>
        <fullName evidence="5">Glycogen debranching protein GlgX</fullName>
        <ecNumber evidence="5">3.2.1.196</ecNumber>
    </submittedName>
</protein>
<evidence type="ECO:0000256" key="1">
    <source>
        <dbReference type="ARBA" id="ARBA00008061"/>
    </source>
</evidence>
<evidence type="ECO:0000313" key="5">
    <source>
        <dbReference type="EMBL" id="MFC0581910.1"/>
    </source>
</evidence>
<dbReference type="EMBL" id="JBHLUB010000027">
    <property type="protein sequence ID" value="MFC0581910.1"/>
    <property type="molecule type" value="Genomic_DNA"/>
</dbReference>
<dbReference type="Gene3D" id="3.20.20.80">
    <property type="entry name" value="Glycosidases"/>
    <property type="match status" value="1"/>
</dbReference>